<keyword evidence="3" id="KW-1185">Reference proteome</keyword>
<accession>A0A4Z2I845</accession>
<sequence>MACQSTSNSHSQCSSPQVRLVSGGNRRQRGVRGERLGPATTLQKYIVGPHSGRPGRSRGHYGRRSGRTDHHPGENEGRATSGVGGFCHLDDGFLANRRLRLERRAAVSARESLLLGGSVVGASIAQLTLGPSVEGDVSKVSTRLELSYSPFRARHTVVSYSITSLGVPRQRY</sequence>
<protein>
    <submittedName>
        <fullName evidence="2">Uncharacterized protein</fullName>
    </submittedName>
</protein>
<dbReference type="AlphaFoldDB" id="A0A4Z2I845"/>
<feature type="compositionally biased region" description="Basic and acidic residues" evidence="1">
    <location>
        <begin position="66"/>
        <end position="77"/>
    </location>
</feature>
<feature type="compositionally biased region" description="Basic residues" evidence="1">
    <location>
        <begin position="53"/>
        <end position="65"/>
    </location>
</feature>
<dbReference type="Proteomes" id="UP000314294">
    <property type="component" value="Unassembled WGS sequence"/>
</dbReference>
<proteinExistence type="predicted"/>
<feature type="region of interest" description="Disordered" evidence="1">
    <location>
        <begin position="1"/>
        <end position="82"/>
    </location>
</feature>
<comment type="caution">
    <text evidence="2">The sequence shown here is derived from an EMBL/GenBank/DDBJ whole genome shotgun (WGS) entry which is preliminary data.</text>
</comment>
<dbReference type="EMBL" id="SRLO01000126">
    <property type="protein sequence ID" value="TNN73303.1"/>
    <property type="molecule type" value="Genomic_DNA"/>
</dbReference>
<reference evidence="2 3" key="1">
    <citation type="submission" date="2019-03" db="EMBL/GenBank/DDBJ databases">
        <title>First draft genome of Liparis tanakae, snailfish: a comprehensive survey of snailfish specific genes.</title>
        <authorList>
            <person name="Kim W."/>
            <person name="Song I."/>
            <person name="Jeong J.-H."/>
            <person name="Kim D."/>
            <person name="Kim S."/>
            <person name="Ryu S."/>
            <person name="Song J.Y."/>
            <person name="Lee S.K."/>
        </authorList>
    </citation>
    <scope>NUCLEOTIDE SEQUENCE [LARGE SCALE GENOMIC DNA]</scope>
    <source>
        <tissue evidence="2">Muscle</tissue>
    </source>
</reference>
<gene>
    <name evidence="2" type="ORF">EYF80_016466</name>
</gene>
<name>A0A4Z2I845_9TELE</name>
<evidence type="ECO:0000256" key="1">
    <source>
        <dbReference type="SAM" id="MobiDB-lite"/>
    </source>
</evidence>
<feature type="compositionally biased region" description="Low complexity" evidence="1">
    <location>
        <begin position="1"/>
        <end position="17"/>
    </location>
</feature>
<evidence type="ECO:0000313" key="3">
    <source>
        <dbReference type="Proteomes" id="UP000314294"/>
    </source>
</evidence>
<evidence type="ECO:0000313" key="2">
    <source>
        <dbReference type="EMBL" id="TNN73303.1"/>
    </source>
</evidence>
<organism evidence="2 3">
    <name type="scientific">Liparis tanakae</name>
    <name type="common">Tanaka's snailfish</name>
    <dbReference type="NCBI Taxonomy" id="230148"/>
    <lineage>
        <taxon>Eukaryota</taxon>
        <taxon>Metazoa</taxon>
        <taxon>Chordata</taxon>
        <taxon>Craniata</taxon>
        <taxon>Vertebrata</taxon>
        <taxon>Euteleostomi</taxon>
        <taxon>Actinopterygii</taxon>
        <taxon>Neopterygii</taxon>
        <taxon>Teleostei</taxon>
        <taxon>Neoteleostei</taxon>
        <taxon>Acanthomorphata</taxon>
        <taxon>Eupercaria</taxon>
        <taxon>Perciformes</taxon>
        <taxon>Cottioidei</taxon>
        <taxon>Cottales</taxon>
        <taxon>Liparidae</taxon>
        <taxon>Liparis</taxon>
    </lineage>
</organism>